<keyword evidence="4" id="KW-1133">Transmembrane helix</keyword>
<keyword evidence="4" id="KW-0472">Membrane</keyword>
<evidence type="ECO:0000313" key="5">
    <source>
        <dbReference type="EMBL" id="RUL89668.1"/>
    </source>
</evidence>
<feature type="region of interest" description="Disordered" evidence="3">
    <location>
        <begin position="404"/>
        <end position="424"/>
    </location>
</feature>
<proteinExistence type="predicted"/>
<dbReference type="InterPro" id="IPR011990">
    <property type="entry name" value="TPR-like_helical_dom_sf"/>
</dbReference>
<dbReference type="InterPro" id="IPR051012">
    <property type="entry name" value="CellSynth/LPSAsmb/PSIAsmb"/>
</dbReference>
<keyword evidence="1" id="KW-0677">Repeat</keyword>
<evidence type="ECO:0000256" key="3">
    <source>
        <dbReference type="SAM" id="MobiDB-lite"/>
    </source>
</evidence>
<accession>A0A432MS19</accession>
<dbReference type="PANTHER" id="PTHR45586">
    <property type="entry name" value="TPR REPEAT-CONTAINING PROTEIN PA4667"/>
    <property type="match status" value="1"/>
</dbReference>
<keyword evidence="2" id="KW-0802">TPR repeat</keyword>
<protein>
    <submittedName>
        <fullName evidence="5">Tetratricopeptide repeat protein</fullName>
    </submittedName>
</protein>
<feature type="region of interest" description="Disordered" evidence="3">
    <location>
        <begin position="1"/>
        <end position="20"/>
    </location>
</feature>
<reference evidence="5 6" key="2">
    <citation type="submission" date="2019-01" db="EMBL/GenBank/DDBJ databases">
        <title>Tautonia sociabilis, a novel thermotolerant planctomycete of Isosphaeraceae family, isolated from a 4000 m deep subterranean habitat.</title>
        <authorList>
            <person name="Kovaleva O.L."/>
            <person name="Elcheninov A.G."/>
            <person name="Van Heerden E."/>
            <person name="Toshchakov S.V."/>
            <person name="Novikov A."/>
            <person name="Bonch-Osmolovskaya E.A."/>
            <person name="Kublanov I.V."/>
        </authorList>
    </citation>
    <scope>NUCLEOTIDE SEQUENCE [LARGE SCALE GENOMIC DNA]</scope>
    <source>
        <strain evidence="5 6">GM2012</strain>
    </source>
</reference>
<reference evidence="5 6" key="1">
    <citation type="submission" date="2018-12" db="EMBL/GenBank/DDBJ databases">
        <authorList>
            <person name="Toschakov S.V."/>
        </authorList>
    </citation>
    <scope>NUCLEOTIDE SEQUENCE [LARGE SCALE GENOMIC DNA]</scope>
    <source>
        <strain evidence="5 6">GM2012</strain>
    </source>
</reference>
<feature type="transmembrane region" description="Helical" evidence="4">
    <location>
        <begin position="26"/>
        <end position="46"/>
    </location>
</feature>
<evidence type="ECO:0000256" key="1">
    <source>
        <dbReference type="ARBA" id="ARBA00022737"/>
    </source>
</evidence>
<organism evidence="5 6">
    <name type="scientific">Tautonia sociabilis</name>
    <dbReference type="NCBI Taxonomy" id="2080755"/>
    <lineage>
        <taxon>Bacteria</taxon>
        <taxon>Pseudomonadati</taxon>
        <taxon>Planctomycetota</taxon>
        <taxon>Planctomycetia</taxon>
        <taxon>Isosphaerales</taxon>
        <taxon>Isosphaeraceae</taxon>
        <taxon>Tautonia</taxon>
    </lineage>
</organism>
<dbReference type="OrthoDB" id="267414at2"/>
<keyword evidence="6" id="KW-1185">Reference proteome</keyword>
<dbReference type="Proteomes" id="UP000280296">
    <property type="component" value="Unassembled WGS sequence"/>
</dbReference>
<dbReference type="SMART" id="SM00028">
    <property type="entry name" value="TPR"/>
    <property type="match status" value="4"/>
</dbReference>
<evidence type="ECO:0000313" key="6">
    <source>
        <dbReference type="Proteomes" id="UP000280296"/>
    </source>
</evidence>
<sequence length="424" mass="46675">MDPTQGRPTPADPGVSDPRRGVRRRAIARAVVVALAIVSIATALAVGSRRDPGALRAEAERLIQGEQYDRADRLLDRIEAAGPPAPEDLILRARVALGRGESERARTLLHRVPDDFPSIGVAWLRTGQIELRRHRFRQAELALLESLRLDPSIDTARRELIYIYGYQLRRSAAREQFLALADPMRLLPSEVLVWCLLHRTSWNPEEAAATLAKAVEADPEDRWSRVALVRNLITLVRLDEAARLLEPLPTSDPEAIALRVELALERQDIEEAEAMLADAPEGHPQLDYVRGRLALARGQYPEAKQALESALKAGPVDEEKVLRNLALALRRLGEDDRADQAGERADALRRLYELVGQALGTDRSGDDATLYKRLGSACLAAGLRPEARSWFQLALGEDPLDDEARSGLLEAEALPPLGEGSSPG</sequence>
<comment type="caution">
    <text evidence="5">The sequence shown here is derived from an EMBL/GenBank/DDBJ whole genome shotgun (WGS) entry which is preliminary data.</text>
</comment>
<dbReference type="EMBL" id="RYZH01000001">
    <property type="protein sequence ID" value="RUL89668.1"/>
    <property type="molecule type" value="Genomic_DNA"/>
</dbReference>
<evidence type="ECO:0000256" key="2">
    <source>
        <dbReference type="ARBA" id="ARBA00022803"/>
    </source>
</evidence>
<dbReference type="SUPFAM" id="SSF48452">
    <property type="entry name" value="TPR-like"/>
    <property type="match status" value="2"/>
</dbReference>
<dbReference type="PANTHER" id="PTHR45586:SF1">
    <property type="entry name" value="LIPOPOLYSACCHARIDE ASSEMBLY PROTEIN B"/>
    <property type="match status" value="1"/>
</dbReference>
<keyword evidence="4" id="KW-0812">Transmembrane</keyword>
<name>A0A432MS19_9BACT</name>
<feature type="compositionally biased region" description="Low complexity" evidence="3">
    <location>
        <begin position="407"/>
        <end position="424"/>
    </location>
</feature>
<dbReference type="AlphaFoldDB" id="A0A432MS19"/>
<gene>
    <name evidence="5" type="ORF">TsocGM_00410</name>
</gene>
<evidence type="ECO:0000256" key="4">
    <source>
        <dbReference type="SAM" id="Phobius"/>
    </source>
</evidence>
<dbReference type="InterPro" id="IPR019734">
    <property type="entry name" value="TPR_rpt"/>
</dbReference>
<dbReference type="Pfam" id="PF14559">
    <property type="entry name" value="TPR_19"/>
    <property type="match status" value="1"/>
</dbReference>
<dbReference type="RefSeq" id="WP_126723343.1">
    <property type="nucleotide sequence ID" value="NZ_RYZH01000001.1"/>
</dbReference>
<dbReference type="Pfam" id="PF13432">
    <property type="entry name" value="TPR_16"/>
    <property type="match status" value="2"/>
</dbReference>
<dbReference type="Gene3D" id="1.25.40.10">
    <property type="entry name" value="Tetratricopeptide repeat domain"/>
    <property type="match status" value="3"/>
</dbReference>